<feature type="compositionally biased region" description="Polar residues" evidence="1">
    <location>
        <begin position="58"/>
        <end position="69"/>
    </location>
</feature>
<evidence type="ECO:0000313" key="2">
    <source>
        <dbReference type="EMBL" id="BES91170.1"/>
    </source>
</evidence>
<dbReference type="EMBL" id="AP028910">
    <property type="protein sequence ID" value="BES91170.1"/>
    <property type="molecule type" value="Genomic_DNA"/>
</dbReference>
<feature type="region of interest" description="Disordered" evidence="1">
    <location>
        <begin position="27"/>
        <end position="79"/>
    </location>
</feature>
<evidence type="ECO:0000256" key="1">
    <source>
        <dbReference type="SAM" id="MobiDB-lite"/>
    </source>
</evidence>
<protein>
    <recommendedName>
        <fullName evidence="4">CTNNB1 binding N-teminal domain-containing protein</fullName>
    </recommendedName>
</protein>
<name>A0ABN7AJW9_9HEMI</name>
<organism evidence="2 3">
    <name type="scientific">Nesidiocoris tenuis</name>
    <dbReference type="NCBI Taxonomy" id="355587"/>
    <lineage>
        <taxon>Eukaryota</taxon>
        <taxon>Metazoa</taxon>
        <taxon>Ecdysozoa</taxon>
        <taxon>Arthropoda</taxon>
        <taxon>Hexapoda</taxon>
        <taxon>Insecta</taxon>
        <taxon>Pterygota</taxon>
        <taxon>Neoptera</taxon>
        <taxon>Paraneoptera</taxon>
        <taxon>Hemiptera</taxon>
        <taxon>Heteroptera</taxon>
        <taxon>Panheteroptera</taxon>
        <taxon>Cimicomorpha</taxon>
        <taxon>Miridae</taxon>
        <taxon>Dicyphina</taxon>
        <taxon>Nesidiocoris</taxon>
    </lineage>
</organism>
<accession>A0ABN7AJW9</accession>
<gene>
    <name evidence="2" type="ORF">NTJ_03978</name>
</gene>
<sequence length="99" mass="10557">MSRRSETLGIDEDDTTHITDKEMNALFTIGGSDGGGGSGAEEEGGVSIPQLSPPFTPSPSQSRQLTPHTDTCHPPMKTSLWSSVGYIIGKVNTRPLERT</sequence>
<evidence type="ECO:0000313" key="3">
    <source>
        <dbReference type="Proteomes" id="UP001307889"/>
    </source>
</evidence>
<dbReference type="Proteomes" id="UP001307889">
    <property type="component" value="Chromosome 2"/>
</dbReference>
<keyword evidence="3" id="KW-1185">Reference proteome</keyword>
<reference evidence="2 3" key="1">
    <citation type="submission" date="2023-09" db="EMBL/GenBank/DDBJ databases">
        <title>Nesidiocoris tenuis whole genome shotgun sequence.</title>
        <authorList>
            <person name="Shibata T."/>
            <person name="Shimoda M."/>
            <person name="Kobayashi T."/>
            <person name="Uehara T."/>
        </authorList>
    </citation>
    <scope>NUCLEOTIDE SEQUENCE [LARGE SCALE GENOMIC DNA]</scope>
    <source>
        <strain evidence="2 3">Japan</strain>
    </source>
</reference>
<proteinExistence type="predicted"/>
<evidence type="ECO:0008006" key="4">
    <source>
        <dbReference type="Google" id="ProtNLM"/>
    </source>
</evidence>